<evidence type="ECO:0000313" key="3">
    <source>
        <dbReference type="Proteomes" id="UP001595923"/>
    </source>
</evidence>
<dbReference type="RefSeq" id="WP_378572305.1">
    <property type="nucleotide sequence ID" value="NZ_JBHSFQ010000005.1"/>
</dbReference>
<keyword evidence="1" id="KW-1133">Transmembrane helix</keyword>
<feature type="transmembrane region" description="Helical" evidence="1">
    <location>
        <begin position="51"/>
        <end position="68"/>
    </location>
</feature>
<keyword evidence="1" id="KW-0472">Membrane</keyword>
<accession>A0ABV9DTG8</accession>
<feature type="transmembrane region" description="Helical" evidence="1">
    <location>
        <begin position="140"/>
        <end position="166"/>
    </location>
</feature>
<feature type="transmembrane region" description="Helical" evidence="1">
    <location>
        <begin position="14"/>
        <end position="31"/>
    </location>
</feature>
<keyword evidence="3" id="KW-1185">Reference proteome</keyword>
<comment type="caution">
    <text evidence="2">The sequence shown here is derived from an EMBL/GenBank/DDBJ whole genome shotgun (WGS) entry which is preliminary data.</text>
</comment>
<protein>
    <recommendedName>
        <fullName evidence="4">Tripartite tricarboxylate transporter TctB family protein</fullName>
    </recommendedName>
</protein>
<sequence>MAATTARAASARRLGAYAPMLVLLLLAGLSIEEGLRLLLTVDPAAQADMAGWYVLVLGAVLAVTSVYAERPAAGGGGAVHDDPGGDAPRPATPRRDMAVCLLLVAAYAVLLGTLGHVLAHVIVVFVFLRAISRYGWVRSVAYTAAINAVLVAVLGLSGVVLPTGILGF</sequence>
<gene>
    <name evidence="2" type="ORF">ACFO4E_07445</name>
</gene>
<dbReference type="EMBL" id="JBHSFQ010000005">
    <property type="protein sequence ID" value="MFC4561687.1"/>
    <property type="molecule type" value="Genomic_DNA"/>
</dbReference>
<name>A0ABV9DTG8_9ACTN</name>
<organism evidence="2 3">
    <name type="scientific">Nocardiopsis mangrovi</name>
    <dbReference type="NCBI Taxonomy" id="1179818"/>
    <lineage>
        <taxon>Bacteria</taxon>
        <taxon>Bacillati</taxon>
        <taxon>Actinomycetota</taxon>
        <taxon>Actinomycetes</taxon>
        <taxon>Streptosporangiales</taxon>
        <taxon>Nocardiopsidaceae</taxon>
        <taxon>Nocardiopsis</taxon>
    </lineage>
</organism>
<keyword evidence="1" id="KW-0812">Transmembrane</keyword>
<evidence type="ECO:0000256" key="1">
    <source>
        <dbReference type="SAM" id="Phobius"/>
    </source>
</evidence>
<feature type="transmembrane region" description="Helical" evidence="1">
    <location>
        <begin position="99"/>
        <end position="128"/>
    </location>
</feature>
<evidence type="ECO:0000313" key="2">
    <source>
        <dbReference type="EMBL" id="MFC4561687.1"/>
    </source>
</evidence>
<evidence type="ECO:0008006" key="4">
    <source>
        <dbReference type="Google" id="ProtNLM"/>
    </source>
</evidence>
<proteinExistence type="predicted"/>
<dbReference type="Proteomes" id="UP001595923">
    <property type="component" value="Unassembled WGS sequence"/>
</dbReference>
<reference evidence="3" key="1">
    <citation type="journal article" date="2019" name="Int. J. Syst. Evol. Microbiol.">
        <title>The Global Catalogue of Microorganisms (GCM) 10K type strain sequencing project: providing services to taxonomists for standard genome sequencing and annotation.</title>
        <authorList>
            <consortium name="The Broad Institute Genomics Platform"/>
            <consortium name="The Broad Institute Genome Sequencing Center for Infectious Disease"/>
            <person name="Wu L."/>
            <person name="Ma J."/>
        </authorList>
    </citation>
    <scope>NUCLEOTIDE SEQUENCE [LARGE SCALE GENOMIC DNA]</scope>
    <source>
        <strain evidence="3">XZYJ18</strain>
    </source>
</reference>